<name>A0A0E9SHX5_ANGAN</name>
<dbReference type="AlphaFoldDB" id="A0A0E9SHX5"/>
<organism evidence="1">
    <name type="scientific">Anguilla anguilla</name>
    <name type="common">European freshwater eel</name>
    <name type="synonym">Muraena anguilla</name>
    <dbReference type="NCBI Taxonomy" id="7936"/>
    <lineage>
        <taxon>Eukaryota</taxon>
        <taxon>Metazoa</taxon>
        <taxon>Chordata</taxon>
        <taxon>Craniata</taxon>
        <taxon>Vertebrata</taxon>
        <taxon>Euteleostomi</taxon>
        <taxon>Actinopterygii</taxon>
        <taxon>Neopterygii</taxon>
        <taxon>Teleostei</taxon>
        <taxon>Anguilliformes</taxon>
        <taxon>Anguillidae</taxon>
        <taxon>Anguilla</taxon>
    </lineage>
</organism>
<accession>A0A0E9SHX5</accession>
<reference evidence="1" key="1">
    <citation type="submission" date="2014-11" db="EMBL/GenBank/DDBJ databases">
        <authorList>
            <person name="Amaro Gonzalez C."/>
        </authorList>
    </citation>
    <scope>NUCLEOTIDE SEQUENCE</scope>
</reference>
<evidence type="ECO:0000313" key="1">
    <source>
        <dbReference type="EMBL" id="JAH40842.1"/>
    </source>
</evidence>
<proteinExistence type="predicted"/>
<sequence>MTLAIERRFAENKSHTKIKRLSVTIMGLGEYGFLYL</sequence>
<dbReference type="EMBL" id="GBXM01067735">
    <property type="protein sequence ID" value="JAH40842.1"/>
    <property type="molecule type" value="Transcribed_RNA"/>
</dbReference>
<reference evidence="1" key="2">
    <citation type="journal article" date="2015" name="Fish Shellfish Immunol.">
        <title>Early steps in the European eel (Anguilla anguilla)-Vibrio vulnificus interaction in the gills: Role of the RtxA13 toxin.</title>
        <authorList>
            <person name="Callol A."/>
            <person name="Pajuelo D."/>
            <person name="Ebbesson L."/>
            <person name="Teles M."/>
            <person name="MacKenzie S."/>
            <person name="Amaro C."/>
        </authorList>
    </citation>
    <scope>NUCLEOTIDE SEQUENCE</scope>
</reference>
<protein>
    <submittedName>
        <fullName evidence="1">Uncharacterized protein</fullName>
    </submittedName>
</protein>